<feature type="chain" id="PRO_5028917998" evidence="1">
    <location>
        <begin position="20"/>
        <end position="262"/>
    </location>
</feature>
<dbReference type="KEGG" id="ssau:H8M03_01025"/>
<accession>A0A7G9L2X9</accession>
<evidence type="ECO:0000313" key="3">
    <source>
        <dbReference type="Proteomes" id="UP000515861"/>
    </source>
</evidence>
<dbReference type="Proteomes" id="UP000515861">
    <property type="component" value="Chromosome"/>
</dbReference>
<reference evidence="2 3" key="1">
    <citation type="submission" date="2020-08" db="EMBL/GenBank/DDBJ databases">
        <title>Sphingomonas sp. sand1-3 16S ribosomal RNA gene Genome sequencing and assembly.</title>
        <authorList>
            <person name="Kang M."/>
        </authorList>
    </citation>
    <scope>NUCLEOTIDE SEQUENCE [LARGE SCALE GENOMIC DNA]</scope>
    <source>
        <strain evidence="3">sand1-3</strain>
    </source>
</reference>
<protein>
    <submittedName>
        <fullName evidence="2">SIMPL domain-containing protein</fullName>
    </submittedName>
</protein>
<dbReference type="InterPro" id="IPR007497">
    <property type="entry name" value="SIMPL/DUF541"/>
</dbReference>
<dbReference type="RefSeq" id="WP_187479933.1">
    <property type="nucleotide sequence ID" value="NZ_CP060697.1"/>
</dbReference>
<name>A0A7G9L2X9_9SPHN</name>
<dbReference type="Gene3D" id="3.30.110.170">
    <property type="entry name" value="Protein of unknown function (DUF541), domain 1"/>
    <property type="match status" value="1"/>
</dbReference>
<keyword evidence="3" id="KW-1185">Reference proteome</keyword>
<dbReference type="AlphaFoldDB" id="A0A7G9L2X9"/>
<evidence type="ECO:0000313" key="2">
    <source>
        <dbReference type="EMBL" id="QNM82978.1"/>
    </source>
</evidence>
<dbReference type="Pfam" id="PF04402">
    <property type="entry name" value="SIMPL"/>
    <property type="match status" value="1"/>
</dbReference>
<sequence>MKKFMIAAVLAASPAVLHAQPQPEITVSPSGAVLSLSAEGESKRVPDIATFSAGVVTQDQTAAGALRANSIQMDRVIAALKQAGIADRDIQTSAISLNPRYSDPEREAQLRARQTGQPYIAPDDTARRIVGYDARNTVEVKVRELARMGRVIDTLAEVGANEINGPDFTLDEQDSALDEARASAVAKGRARAELYARASGLRVGRILSISESGGYYPVRQIMVTGSRVGGAAAPPPPPPPAPVAPGELSLGVNVSMQFELVR</sequence>
<evidence type="ECO:0000256" key="1">
    <source>
        <dbReference type="SAM" id="SignalP"/>
    </source>
</evidence>
<dbReference type="PANTHER" id="PTHR34387:SF1">
    <property type="entry name" value="PERIPLASMIC IMMUNOGENIC PROTEIN"/>
    <property type="match status" value="1"/>
</dbReference>
<dbReference type="Gene3D" id="3.30.70.2970">
    <property type="entry name" value="Protein of unknown function (DUF541), domain 2"/>
    <property type="match status" value="1"/>
</dbReference>
<dbReference type="PANTHER" id="PTHR34387">
    <property type="entry name" value="SLR1258 PROTEIN"/>
    <property type="match status" value="1"/>
</dbReference>
<gene>
    <name evidence="2" type="ORF">H8M03_01025</name>
</gene>
<organism evidence="2 3">
    <name type="scientific">Sphingomonas sabuli</name>
    <dbReference type="NCBI Taxonomy" id="2764186"/>
    <lineage>
        <taxon>Bacteria</taxon>
        <taxon>Pseudomonadati</taxon>
        <taxon>Pseudomonadota</taxon>
        <taxon>Alphaproteobacteria</taxon>
        <taxon>Sphingomonadales</taxon>
        <taxon>Sphingomonadaceae</taxon>
        <taxon>Sphingomonas</taxon>
    </lineage>
</organism>
<keyword evidence="1" id="KW-0732">Signal</keyword>
<dbReference type="InterPro" id="IPR052022">
    <property type="entry name" value="26kDa_periplasmic_antigen"/>
</dbReference>
<dbReference type="GO" id="GO:0006974">
    <property type="term" value="P:DNA damage response"/>
    <property type="evidence" value="ECO:0007669"/>
    <property type="project" value="TreeGrafter"/>
</dbReference>
<feature type="signal peptide" evidence="1">
    <location>
        <begin position="1"/>
        <end position="19"/>
    </location>
</feature>
<dbReference type="EMBL" id="CP060697">
    <property type="protein sequence ID" value="QNM82978.1"/>
    <property type="molecule type" value="Genomic_DNA"/>
</dbReference>
<proteinExistence type="predicted"/>